<dbReference type="InterPro" id="IPR013113">
    <property type="entry name" value="SIP_FAD-bd"/>
</dbReference>
<dbReference type="PROSITE" id="PS51384">
    <property type="entry name" value="FAD_FR"/>
    <property type="match status" value="1"/>
</dbReference>
<dbReference type="SUPFAM" id="SSF63380">
    <property type="entry name" value="Riboflavin synthase domain-like"/>
    <property type="match status" value="1"/>
</dbReference>
<evidence type="ECO:0000313" key="2">
    <source>
        <dbReference type="EMBL" id="SJM61837.1"/>
    </source>
</evidence>
<gene>
    <name evidence="2" type="ORF">CZ674_08005</name>
</gene>
<dbReference type="CDD" id="cd06193">
    <property type="entry name" value="siderophore_interacting"/>
    <property type="match status" value="1"/>
</dbReference>
<name>A0A1R4G166_9MICO</name>
<dbReference type="AlphaFoldDB" id="A0A1R4G166"/>
<dbReference type="Gene3D" id="3.40.50.80">
    <property type="entry name" value="Nucleotide-binding domain of ferredoxin-NADP reductase (FNR) module"/>
    <property type="match status" value="1"/>
</dbReference>
<organism evidence="2 3">
    <name type="scientific">Agrococcus casei LMG 22410</name>
    <dbReference type="NCBI Taxonomy" id="1255656"/>
    <lineage>
        <taxon>Bacteria</taxon>
        <taxon>Bacillati</taxon>
        <taxon>Actinomycetota</taxon>
        <taxon>Actinomycetes</taxon>
        <taxon>Micrococcales</taxon>
        <taxon>Microbacteriaceae</taxon>
        <taxon>Agrococcus</taxon>
    </lineage>
</organism>
<dbReference type="RefSeq" id="WP_234988510.1">
    <property type="nucleotide sequence ID" value="NZ_FUHU01000035.1"/>
</dbReference>
<evidence type="ECO:0000313" key="3">
    <source>
        <dbReference type="Proteomes" id="UP000195787"/>
    </source>
</evidence>
<dbReference type="EMBL" id="FUHU01000035">
    <property type="protein sequence ID" value="SJM61837.1"/>
    <property type="molecule type" value="Genomic_DNA"/>
</dbReference>
<dbReference type="GO" id="GO:0016491">
    <property type="term" value="F:oxidoreductase activity"/>
    <property type="evidence" value="ECO:0007669"/>
    <property type="project" value="InterPro"/>
</dbReference>
<dbReference type="PANTHER" id="PTHR30157">
    <property type="entry name" value="FERRIC REDUCTASE, NADPH-DEPENDENT"/>
    <property type="match status" value="1"/>
</dbReference>
<dbReference type="Gene3D" id="2.40.30.10">
    <property type="entry name" value="Translation factors"/>
    <property type="match status" value="1"/>
</dbReference>
<protein>
    <submittedName>
        <fullName evidence="2">Siderophore-interacting protein</fullName>
    </submittedName>
</protein>
<dbReference type="InterPro" id="IPR017938">
    <property type="entry name" value="Riboflavin_synthase-like_b-brl"/>
</dbReference>
<dbReference type="InterPro" id="IPR007037">
    <property type="entry name" value="SIP_rossman_dom"/>
</dbReference>
<sequence length="311" mass="34120">MTIQQTQTVPAYRPFATTVLGTQRLSSSFVRVTLGSIDFENIGLHARDQRVKLVIPGASGTVGDFGQHDTETHADWYAQWRELPEDERGFMRTYTIRNPDPAARTIDVDFVVHHEPGPAGAWALQAQTGQEIVVIAPDARTADPSIGSDWHPGTAQHILLAGDETAAPGIAGILEKLDSRYSVTAFIEVAHADDRLDITTDADVTLNYLVRGDLAHGEKLVGAVRAWADDNRPLLEQAAAPRTQELAVIDVDTDLLWESPADSDGDFYAWVAGESAAVKTIRRTLVTEHGVDRKRVAFMGYWRLGKSERQG</sequence>
<accession>A0A1R4G166</accession>
<dbReference type="InterPro" id="IPR039374">
    <property type="entry name" value="SIP_fam"/>
</dbReference>
<dbReference type="InterPro" id="IPR039261">
    <property type="entry name" value="FNR_nucleotide-bd"/>
</dbReference>
<proteinExistence type="predicted"/>
<dbReference type="GeneID" id="303173155"/>
<reference evidence="2 3" key="1">
    <citation type="submission" date="2017-02" db="EMBL/GenBank/DDBJ databases">
        <authorList>
            <person name="Peterson S.W."/>
        </authorList>
    </citation>
    <scope>NUCLEOTIDE SEQUENCE [LARGE SCALE GENOMIC DNA]</scope>
    <source>
        <strain evidence="2 3">LMG 22410</strain>
    </source>
</reference>
<dbReference type="Proteomes" id="UP000195787">
    <property type="component" value="Unassembled WGS sequence"/>
</dbReference>
<dbReference type="Pfam" id="PF04954">
    <property type="entry name" value="SIP"/>
    <property type="match status" value="1"/>
</dbReference>
<feature type="domain" description="FAD-binding FR-type" evidence="1">
    <location>
        <begin position="12"/>
        <end position="144"/>
    </location>
</feature>
<evidence type="ECO:0000259" key="1">
    <source>
        <dbReference type="PROSITE" id="PS51384"/>
    </source>
</evidence>
<dbReference type="Pfam" id="PF08021">
    <property type="entry name" value="FAD_binding_9"/>
    <property type="match status" value="1"/>
</dbReference>
<dbReference type="PANTHER" id="PTHR30157:SF0">
    <property type="entry name" value="NADPH-DEPENDENT FERRIC-CHELATE REDUCTASE"/>
    <property type="match status" value="1"/>
</dbReference>
<dbReference type="InterPro" id="IPR017927">
    <property type="entry name" value="FAD-bd_FR_type"/>
</dbReference>
<keyword evidence="3" id="KW-1185">Reference proteome</keyword>